<keyword evidence="1" id="KW-0812">Transmembrane</keyword>
<accession>A0A481YQQ1</accession>
<keyword evidence="1" id="KW-0472">Membrane</keyword>
<evidence type="ECO:0000256" key="1">
    <source>
        <dbReference type="SAM" id="Phobius"/>
    </source>
</evidence>
<name>A0A481YQQ1_9VIRU</name>
<reference evidence="2" key="1">
    <citation type="journal article" date="2019" name="MBio">
        <title>Virus Genomes from Deep Sea Sediments Expand the Ocean Megavirome and Support Independent Origins of Viral Gigantism.</title>
        <authorList>
            <person name="Backstrom D."/>
            <person name="Yutin N."/>
            <person name="Jorgensen S.L."/>
            <person name="Dharamshi J."/>
            <person name="Homa F."/>
            <person name="Zaremba-Niedwiedzka K."/>
            <person name="Spang A."/>
            <person name="Wolf Y.I."/>
            <person name="Koonin E.V."/>
            <person name="Ettema T.J."/>
        </authorList>
    </citation>
    <scope>NUCLEOTIDE SEQUENCE</scope>
</reference>
<protein>
    <recommendedName>
        <fullName evidence="3">Transmembrane protein</fullName>
    </recommendedName>
</protein>
<proteinExistence type="predicted"/>
<evidence type="ECO:0000313" key="2">
    <source>
        <dbReference type="EMBL" id="QBK85075.1"/>
    </source>
</evidence>
<feature type="transmembrane region" description="Helical" evidence="1">
    <location>
        <begin position="7"/>
        <end position="29"/>
    </location>
</feature>
<gene>
    <name evidence="2" type="ORF">LCDPAC02_02740</name>
</gene>
<feature type="transmembrane region" description="Helical" evidence="1">
    <location>
        <begin position="125"/>
        <end position="146"/>
    </location>
</feature>
<dbReference type="EMBL" id="MK500302">
    <property type="protein sequence ID" value="QBK85075.1"/>
    <property type="molecule type" value="Genomic_DNA"/>
</dbReference>
<organism evidence="2">
    <name type="scientific">Pithovirus LCDPAC02</name>
    <dbReference type="NCBI Taxonomy" id="2506601"/>
    <lineage>
        <taxon>Viruses</taxon>
        <taxon>Pithoviruses</taxon>
    </lineage>
</organism>
<evidence type="ECO:0008006" key="3">
    <source>
        <dbReference type="Google" id="ProtNLM"/>
    </source>
</evidence>
<sequence length="159" mass="19398">MKKCQAILIILMFIFLVSFIFQIFVNLYLKNFDYLEGYSETQCLILNKTKEELYFTDGSMYILKFGVKYNTYEFKNINSVVKYSFTHSDIVNEYINKYQIRNIYKCYYAVSKIELVNFKEPNYDWIIYFIVTIILILVFILGYIIIEYRMIFRKYKKIN</sequence>
<keyword evidence="1" id="KW-1133">Transmembrane helix</keyword>